<evidence type="ECO:0000259" key="4">
    <source>
        <dbReference type="PROSITE" id="PS51635"/>
    </source>
</evidence>
<dbReference type="InterPro" id="IPR033562">
    <property type="entry name" value="PLPL"/>
</dbReference>
<feature type="active site" description="Nucleophile" evidence="2">
    <location>
        <position position="54"/>
    </location>
</feature>
<dbReference type="GO" id="GO:0055088">
    <property type="term" value="P:lipid homeostasis"/>
    <property type="evidence" value="ECO:0007669"/>
    <property type="project" value="TreeGrafter"/>
</dbReference>
<keyword evidence="1 2" id="KW-0443">Lipid metabolism</keyword>
<dbReference type="PANTHER" id="PTHR12406:SF46">
    <property type="entry name" value="PATATIN-LIKE PHOSPHOLIPASE DOMAIN-CONTAINING PROTEIN 2"/>
    <property type="match status" value="1"/>
</dbReference>
<dbReference type="GO" id="GO:0004806">
    <property type="term" value="F:triacylglycerol lipase activity"/>
    <property type="evidence" value="ECO:0007669"/>
    <property type="project" value="TreeGrafter"/>
</dbReference>
<feature type="transmembrane region" description="Helical" evidence="3">
    <location>
        <begin position="356"/>
        <end position="372"/>
    </location>
</feature>
<dbReference type="GeneID" id="114438871"/>
<keyword evidence="3" id="KW-1133">Transmembrane helix</keyword>
<feature type="domain" description="PNPLA" evidence="4">
    <location>
        <begin position="17"/>
        <end position="186"/>
    </location>
</feature>
<dbReference type="GO" id="GO:0005811">
    <property type="term" value="C:lipid droplet"/>
    <property type="evidence" value="ECO:0007669"/>
    <property type="project" value="TreeGrafter"/>
</dbReference>
<evidence type="ECO:0000313" key="6">
    <source>
        <dbReference type="RefSeq" id="XP_028266293.1"/>
    </source>
</evidence>
<dbReference type="PROSITE" id="PS51635">
    <property type="entry name" value="PNPLA"/>
    <property type="match status" value="1"/>
</dbReference>
<keyword evidence="3" id="KW-0812">Transmembrane</keyword>
<evidence type="ECO:0000256" key="1">
    <source>
        <dbReference type="ARBA" id="ARBA00023098"/>
    </source>
</evidence>
<accession>A0A6P7ILC4</accession>
<keyword evidence="2" id="KW-0442">Lipid degradation</keyword>
<protein>
    <submittedName>
        <fullName evidence="6">Patatin-like phospholipase domain-containing protein 2</fullName>
    </submittedName>
</protein>
<keyword evidence="3" id="KW-0472">Membrane</keyword>
<organism evidence="5 6">
    <name type="scientific">Parambassis ranga</name>
    <name type="common">Indian glassy fish</name>
    <dbReference type="NCBI Taxonomy" id="210632"/>
    <lineage>
        <taxon>Eukaryota</taxon>
        <taxon>Metazoa</taxon>
        <taxon>Chordata</taxon>
        <taxon>Craniata</taxon>
        <taxon>Vertebrata</taxon>
        <taxon>Euteleostomi</taxon>
        <taxon>Actinopterygii</taxon>
        <taxon>Neopterygii</taxon>
        <taxon>Teleostei</taxon>
        <taxon>Neoteleostei</taxon>
        <taxon>Acanthomorphata</taxon>
        <taxon>Ovalentaria</taxon>
        <taxon>Ambassidae</taxon>
        <taxon>Parambassis</taxon>
    </lineage>
</organism>
<evidence type="ECO:0000256" key="3">
    <source>
        <dbReference type="SAM" id="Phobius"/>
    </source>
</evidence>
<proteinExistence type="predicted"/>
<dbReference type="GO" id="GO:0019433">
    <property type="term" value="P:triglyceride catabolic process"/>
    <property type="evidence" value="ECO:0007669"/>
    <property type="project" value="TreeGrafter"/>
</dbReference>
<evidence type="ECO:0000313" key="5">
    <source>
        <dbReference type="Proteomes" id="UP000515145"/>
    </source>
</evidence>
<feature type="short sequence motif" description="GXSXG" evidence="2">
    <location>
        <begin position="52"/>
        <end position="56"/>
    </location>
</feature>
<dbReference type="GO" id="GO:0005737">
    <property type="term" value="C:cytoplasm"/>
    <property type="evidence" value="ECO:0007669"/>
    <property type="project" value="TreeGrafter"/>
</dbReference>
<dbReference type="Gene3D" id="3.40.1090.10">
    <property type="entry name" value="Cytosolic phospholipase A2 catalytic domain"/>
    <property type="match status" value="2"/>
</dbReference>
<keyword evidence="2" id="KW-0378">Hydrolase</keyword>
<feature type="active site" description="Proton acceptor" evidence="2">
    <location>
        <position position="173"/>
    </location>
</feature>
<gene>
    <name evidence="6" type="primary">pnpla1</name>
</gene>
<dbReference type="CTD" id="285848"/>
<dbReference type="InParanoid" id="A0A6P7ILC4"/>
<reference evidence="6" key="1">
    <citation type="submission" date="2025-08" db="UniProtKB">
        <authorList>
            <consortium name="RefSeq"/>
        </authorList>
    </citation>
    <scope>IDENTIFICATION</scope>
</reference>
<name>A0A6P7ILC4_9TELE</name>
<dbReference type="Proteomes" id="UP000515145">
    <property type="component" value="Chromosome 7"/>
</dbReference>
<dbReference type="InterPro" id="IPR002641">
    <property type="entry name" value="PNPLA_dom"/>
</dbReference>
<feature type="transmembrane region" description="Helical" evidence="3">
    <location>
        <begin position="392"/>
        <end position="411"/>
    </location>
</feature>
<keyword evidence="5" id="KW-1185">Reference proteome</keyword>
<dbReference type="Pfam" id="PF01734">
    <property type="entry name" value="Patatin"/>
    <property type="match status" value="1"/>
</dbReference>
<dbReference type="RefSeq" id="XP_028266293.1">
    <property type="nucleotide sequence ID" value="XM_028410492.1"/>
</dbReference>
<dbReference type="SUPFAM" id="SSF52151">
    <property type="entry name" value="FabD/lysophospholipase-like"/>
    <property type="match status" value="1"/>
</dbReference>
<dbReference type="AlphaFoldDB" id="A0A6P7ILC4"/>
<evidence type="ECO:0000256" key="2">
    <source>
        <dbReference type="PROSITE-ProRule" id="PRU01161"/>
    </source>
</evidence>
<comment type="caution">
    <text evidence="2">Lacks conserved residue(s) required for the propagation of feature annotation.</text>
</comment>
<dbReference type="InterPro" id="IPR016035">
    <property type="entry name" value="Acyl_Trfase/lysoPLipase"/>
</dbReference>
<feature type="short sequence motif" description="DGA/G" evidence="2">
    <location>
        <begin position="173"/>
        <end position="175"/>
    </location>
</feature>
<sequence length="454" mass="50677">MAPGVSSCHYREVPQSISFSGSGFLATYQLGVAQCLLNHAPWILNTAPRVFGASAGSLVAAAVVCEINLITIRDEMVNFAKQMRAFTLGPFNPSINVFHWLECILIKHLPSDAHQRANGRLTVAMTRLTDGKHIVMSEYQSKEDVLQALLCSCFVPGYCGFLPPSFKGVHYLDGGFSGIQPVSSSTTLTVCPFSGETDICPTDTPCVWDMVVSGTTLKLNMANGIRIIDALYPIALENLEQAYHSGYKDAFYFLQLNALVPYLMIGKAPNKPCSHAQNNAWMNVENATEEEIKVEKENNIPLTSFTDNKSVPMSPTEQETTKNRVQEPLLYFDMLKNVLLGNAVAYRSMFGLPAKILAYLFLPLMLSFYAVLQSRHRLELLFTQAPELAFWTWLALKQITFFFFNICVCTLQKNIKDRVMPILLLLKWLKVQAQFEAPSGKRCINLSTSKGRKK</sequence>
<dbReference type="GO" id="GO:0016020">
    <property type="term" value="C:membrane"/>
    <property type="evidence" value="ECO:0007669"/>
    <property type="project" value="TreeGrafter"/>
</dbReference>
<dbReference type="OrthoDB" id="197155at2759"/>
<dbReference type="PANTHER" id="PTHR12406">
    <property type="entry name" value="CALCIUM-INDEPENDENT PHOSPHOLIPASE A2 IPLA2 -RELATED"/>
    <property type="match status" value="1"/>
</dbReference>